<sequence length="121" mass="13425">MSARGSVPPPPVIAPKYVEEAHAAHNVVSNLHCPLLKDKLGFLSIDELVDVFDIHALQMAMVGNMLTNETRILSQGHAKLKNDLVSLKSKNGLLEHEMSKLENKLTKAQKNQDVDDSQCWE</sequence>
<proteinExistence type="predicted"/>
<dbReference type="EMBL" id="BKCJ011400752">
    <property type="protein sequence ID" value="GFD30101.1"/>
    <property type="molecule type" value="Genomic_DNA"/>
</dbReference>
<reference evidence="2" key="1">
    <citation type="journal article" date="2019" name="Sci. Rep.">
        <title>Draft genome of Tanacetum cinerariifolium, the natural source of mosquito coil.</title>
        <authorList>
            <person name="Yamashiro T."/>
            <person name="Shiraishi A."/>
            <person name="Satake H."/>
            <person name="Nakayama K."/>
        </authorList>
    </citation>
    <scope>NUCLEOTIDE SEQUENCE</scope>
</reference>
<organism evidence="2">
    <name type="scientific">Tanacetum cinerariifolium</name>
    <name type="common">Dalmatian daisy</name>
    <name type="synonym">Chrysanthemum cinerariifolium</name>
    <dbReference type="NCBI Taxonomy" id="118510"/>
    <lineage>
        <taxon>Eukaryota</taxon>
        <taxon>Viridiplantae</taxon>
        <taxon>Streptophyta</taxon>
        <taxon>Embryophyta</taxon>
        <taxon>Tracheophyta</taxon>
        <taxon>Spermatophyta</taxon>
        <taxon>Magnoliopsida</taxon>
        <taxon>eudicotyledons</taxon>
        <taxon>Gunneridae</taxon>
        <taxon>Pentapetalae</taxon>
        <taxon>asterids</taxon>
        <taxon>campanulids</taxon>
        <taxon>Asterales</taxon>
        <taxon>Asteraceae</taxon>
        <taxon>Asteroideae</taxon>
        <taxon>Anthemideae</taxon>
        <taxon>Anthemidinae</taxon>
        <taxon>Tanacetum</taxon>
    </lineage>
</organism>
<comment type="caution">
    <text evidence="2">The sequence shown here is derived from an EMBL/GenBank/DDBJ whole genome shotgun (WGS) entry which is preliminary data.</text>
</comment>
<dbReference type="AlphaFoldDB" id="A0A699V8H4"/>
<feature type="coiled-coil region" evidence="1">
    <location>
        <begin position="77"/>
        <end position="111"/>
    </location>
</feature>
<name>A0A699V8H4_TANCI</name>
<accession>A0A699V8H4</accession>
<keyword evidence="1" id="KW-0175">Coiled coil</keyword>
<gene>
    <name evidence="2" type="ORF">Tci_902070</name>
</gene>
<evidence type="ECO:0000313" key="2">
    <source>
        <dbReference type="EMBL" id="GFD30101.1"/>
    </source>
</evidence>
<protein>
    <submittedName>
        <fullName evidence="2">Uncharacterized protein</fullName>
    </submittedName>
</protein>
<evidence type="ECO:0000256" key="1">
    <source>
        <dbReference type="SAM" id="Coils"/>
    </source>
</evidence>